<dbReference type="GO" id="GO:0004115">
    <property type="term" value="F:3',5'-cyclic-AMP phosphodiesterase activity"/>
    <property type="evidence" value="ECO:0007669"/>
    <property type="project" value="UniProtKB-EC"/>
</dbReference>
<proteinExistence type="inferred from homology"/>
<name>A0ABX8BAY6_9BACT</name>
<organism evidence="6 7">
    <name type="scientific">Chloracidobacterium validum</name>
    <dbReference type="NCBI Taxonomy" id="2821543"/>
    <lineage>
        <taxon>Bacteria</taxon>
        <taxon>Pseudomonadati</taxon>
        <taxon>Acidobacteriota</taxon>
        <taxon>Terriglobia</taxon>
        <taxon>Terriglobales</taxon>
        <taxon>Acidobacteriaceae</taxon>
        <taxon>Chloracidobacterium</taxon>
    </lineage>
</organism>
<accession>A0ABX8BAY6</accession>
<keyword evidence="1" id="KW-0479">Metal-binding</keyword>
<comment type="similarity">
    <text evidence="4">Belongs to the cyclic nucleotide phosphodiesterase class-III family.</text>
</comment>
<evidence type="ECO:0000259" key="5">
    <source>
        <dbReference type="Pfam" id="PF00149"/>
    </source>
</evidence>
<dbReference type="CDD" id="cd07402">
    <property type="entry name" value="MPP_GpdQ"/>
    <property type="match status" value="1"/>
</dbReference>
<reference evidence="6 7" key="1">
    <citation type="submission" date="2021-03" db="EMBL/GenBank/DDBJ databases">
        <title>Genomic and phenotypic characterization of Chloracidobacterium isolates provides evidence for multiple species.</title>
        <authorList>
            <person name="Saini M.K."/>
            <person name="Costas A.M.G."/>
            <person name="Tank M."/>
            <person name="Bryant D.A."/>
        </authorList>
    </citation>
    <scope>NUCLEOTIDE SEQUENCE [LARGE SCALE GENOMIC DNA]</scope>
    <source>
        <strain evidence="6 7">BV2-C</strain>
    </source>
</reference>
<dbReference type="EC" id="3.1.4.53" evidence="6"/>
<dbReference type="PANTHER" id="PTHR42988:SF2">
    <property type="entry name" value="CYCLIC NUCLEOTIDE PHOSPHODIESTERASE CBUA0032-RELATED"/>
    <property type="match status" value="1"/>
</dbReference>
<keyword evidence="3" id="KW-0408">Iron</keyword>
<dbReference type="InterPro" id="IPR026575">
    <property type="entry name" value="GpdQ/CpdA-like"/>
</dbReference>
<keyword evidence="7" id="KW-1185">Reference proteome</keyword>
<evidence type="ECO:0000313" key="6">
    <source>
        <dbReference type="EMBL" id="QUW03572.1"/>
    </source>
</evidence>
<protein>
    <submittedName>
        <fullName evidence="6">3',5'-cyclic-AMP phosphodiesterase</fullName>
        <ecNumber evidence="6">3.1.4.53</ecNumber>
    </submittedName>
</protein>
<sequence length="278" mass="30278">MTISAAPLITQSAPLQILHITDTHLFAQRDARLLGITTYDSLRAVLAEAVADPPQAVLATGDLAQDGTAAAYEHLTELLSDFAQNCPSPPPVYWLPGNHDEPEVMRATLTRAPLCPVQEVTIEGWYVVLLDSTIPGQVGGALSEAELQRLEAGLASHPQCPALVCLHHNPVATDARWMDAIGLANADAFFAVLDRHANVRGVVWGHIHQEVDQERNGARLLASPSTCIQFRPKTDTFGLDQRAPGYRRLWLYPDGRLETQVFRVTNFTGCADVNATGY</sequence>
<keyword evidence="2 6" id="KW-0378">Hydrolase</keyword>
<dbReference type="EMBL" id="CP072648">
    <property type="protein sequence ID" value="QUW03572.1"/>
    <property type="molecule type" value="Genomic_DNA"/>
</dbReference>
<evidence type="ECO:0000256" key="4">
    <source>
        <dbReference type="ARBA" id="ARBA00025742"/>
    </source>
</evidence>
<dbReference type="NCBIfam" id="NF008359">
    <property type="entry name" value="PRK11148.1"/>
    <property type="match status" value="1"/>
</dbReference>
<dbReference type="RefSeq" id="WP_211429462.1">
    <property type="nucleotide sequence ID" value="NZ_CP072648.1"/>
</dbReference>
<dbReference type="Pfam" id="PF00149">
    <property type="entry name" value="Metallophos"/>
    <property type="match status" value="1"/>
</dbReference>
<dbReference type="InterPro" id="IPR029052">
    <property type="entry name" value="Metallo-depent_PP-like"/>
</dbReference>
<dbReference type="Proteomes" id="UP000676506">
    <property type="component" value="Chromosome 1"/>
</dbReference>
<evidence type="ECO:0000313" key="7">
    <source>
        <dbReference type="Proteomes" id="UP000676506"/>
    </source>
</evidence>
<evidence type="ECO:0000256" key="3">
    <source>
        <dbReference type="ARBA" id="ARBA00023004"/>
    </source>
</evidence>
<dbReference type="InterPro" id="IPR050884">
    <property type="entry name" value="CNP_phosphodiesterase-III"/>
</dbReference>
<dbReference type="SUPFAM" id="SSF56300">
    <property type="entry name" value="Metallo-dependent phosphatases"/>
    <property type="match status" value="1"/>
</dbReference>
<feature type="domain" description="Calcineurin-like phosphoesterase" evidence="5">
    <location>
        <begin position="16"/>
        <end position="209"/>
    </location>
</feature>
<evidence type="ECO:0000256" key="1">
    <source>
        <dbReference type="ARBA" id="ARBA00022723"/>
    </source>
</evidence>
<dbReference type="InterPro" id="IPR004843">
    <property type="entry name" value="Calcineurin-like_PHP"/>
</dbReference>
<dbReference type="PANTHER" id="PTHR42988">
    <property type="entry name" value="PHOSPHOHYDROLASE"/>
    <property type="match status" value="1"/>
</dbReference>
<evidence type="ECO:0000256" key="2">
    <source>
        <dbReference type="ARBA" id="ARBA00022801"/>
    </source>
</evidence>
<gene>
    <name evidence="6" type="primary">cpdA</name>
    <name evidence="6" type="ORF">J8C06_03815</name>
</gene>
<dbReference type="Gene3D" id="3.60.21.10">
    <property type="match status" value="1"/>
</dbReference>